<dbReference type="AlphaFoldDB" id="A0A7Z2NUG6"/>
<dbReference type="Proteomes" id="UP000464468">
    <property type="component" value="Chromosome"/>
</dbReference>
<sequence length="137" mass="14068">MTRLRALILGHKAVAIAMIAVALAVKALIPAGFMPSRAGQAFMIELCWDGANDPGPVRIALPMKGDAGDPAVQADMKAKSGCLFTGLAMAATAGVDALLLAIAIAYVMALGLRPVAPVLRRHGPGLRPPLRGPPLTV</sequence>
<evidence type="ECO:0000256" key="1">
    <source>
        <dbReference type="SAM" id="Phobius"/>
    </source>
</evidence>
<gene>
    <name evidence="2" type="ORF">GVO57_00955</name>
</gene>
<accession>A0A7Z2NUG6</accession>
<dbReference type="EMBL" id="CP047895">
    <property type="protein sequence ID" value="QHL89649.1"/>
    <property type="molecule type" value="Genomic_DNA"/>
</dbReference>
<feature type="transmembrane region" description="Helical" evidence="1">
    <location>
        <begin position="12"/>
        <end position="33"/>
    </location>
</feature>
<evidence type="ECO:0000313" key="3">
    <source>
        <dbReference type="Proteomes" id="UP000464468"/>
    </source>
</evidence>
<protein>
    <recommendedName>
        <fullName evidence="4">DUF2946 domain-containing protein</fullName>
    </recommendedName>
</protein>
<keyword evidence="1" id="KW-0812">Transmembrane</keyword>
<organism evidence="2 3">
    <name type="scientific">Sphingomonas changnyeongensis</name>
    <dbReference type="NCBI Taxonomy" id="2698679"/>
    <lineage>
        <taxon>Bacteria</taxon>
        <taxon>Pseudomonadati</taxon>
        <taxon>Pseudomonadota</taxon>
        <taxon>Alphaproteobacteria</taxon>
        <taxon>Sphingomonadales</taxon>
        <taxon>Sphingomonadaceae</taxon>
        <taxon>Sphingomonas</taxon>
    </lineage>
</organism>
<proteinExistence type="predicted"/>
<keyword evidence="3" id="KW-1185">Reference proteome</keyword>
<evidence type="ECO:0008006" key="4">
    <source>
        <dbReference type="Google" id="ProtNLM"/>
    </source>
</evidence>
<dbReference type="KEGG" id="schy:GVO57_00955"/>
<feature type="transmembrane region" description="Helical" evidence="1">
    <location>
        <begin position="87"/>
        <end position="112"/>
    </location>
</feature>
<keyword evidence="1" id="KW-1133">Transmembrane helix</keyword>
<dbReference type="RefSeq" id="WP_160591092.1">
    <property type="nucleotide sequence ID" value="NZ_CP047895.1"/>
</dbReference>
<evidence type="ECO:0000313" key="2">
    <source>
        <dbReference type="EMBL" id="QHL89649.1"/>
    </source>
</evidence>
<reference evidence="2 3" key="1">
    <citation type="submission" date="2020-01" db="EMBL/GenBank/DDBJ databases">
        <title>Sphingomonas sp. C33 whole genome sequece.</title>
        <authorList>
            <person name="Park C."/>
        </authorList>
    </citation>
    <scope>NUCLEOTIDE SEQUENCE [LARGE SCALE GENOMIC DNA]</scope>
    <source>
        <strain evidence="2 3">C33</strain>
    </source>
</reference>
<keyword evidence="1" id="KW-0472">Membrane</keyword>
<name>A0A7Z2NUG6_9SPHN</name>